<evidence type="ECO:0000259" key="1">
    <source>
        <dbReference type="PROSITE" id="PS51385"/>
    </source>
</evidence>
<name>A0A382WCE8_9ZZZZ</name>
<protein>
    <recommendedName>
        <fullName evidence="1">YjeF N-terminal domain-containing protein</fullName>
    </recommendedName>
</protein>
<dbReference type="Pfam" id="PF03853">
    <property type="entry name" value="YjeF_N"/>
    <property type="match status" value="1"/>
</dbReference>
<dbReference type="InterPro" id="IPR036652">
    <property type="entry name" value="YjeF_N_dom_sf"/>
</dbReference>
<gene>
    <name evidence="2" type="ORF">METZ01_LOCUS409316</name>
</gene>
<organism evidence="2">
    <name type="scientific">marine metagenome</name>
    <dbReference type="NCBI Taxonomy" id="408172"/>
    <lineage>
        <taxon>unclassified sequences</taxon>
        <taxon>metagenomes</taxon>
        <taxon>ecological metagenomes</taxon>
    </lineage>
</organism>
<dbReference type="NCBIfam" id="TIGR00197">
    <property type="entry name" value="yjeF_nterm"/>
    <property type="match status" value="1"/>
</dbReference>
<sequence length="232" mass="24369">MKTVTPEEMKSLERLSEKEGISNDTLMERAGLLAARKAWMLLGDNAQSASIIVLVGVGNNGSDGLVTARHLQSWGAHVTSFLLASRPTDDSKLQKATNGGVTVVDASDSGFLDALRFALSEATMVVDAVLGTGFSHPLEGVYRDVLAATNAERANRTGMLVFAMDVPSGVDAESGLADVVAISADATVTFGFPKCGLFRFPGASLVGEITVADIGIPEYLAEDIHRDIVTQA</sequence>
<evidence type="ECO:0000313" key="2">
    <source>
        <dbReference type="EMBL" id="SVD56462.1"/>
    </source>
</evidence>
<dbReference type="GO" id="GO:0000932">
    <property type="term" value="C:P-body"/>
    <property type="evidence" value="ECO:0007669"/>
    <property type="project" value="TreeGrafter"/>
</dbReference>
<dbReference type="InterPro" id="IPR004443">
    <property type="entry name" value="YjeF_N_dom"/>
</dbReference>
<proteinExistence type="inferred from homology"/>
<dbReference type="GO" id="GO:0031087">
    <property type="term" value="P:deadenylation-independent decapping of nuclear-transcribed mRNA"/>
    <property type="evidence" value="ECO:0007669"/>
    <property type="project" value="TreeGrafter"/>
</dbReference>
<feature type="non-terminal residue" evidence="2">
    <location>
        <position position="232"/>
    </location>
</feature>
<dbReference type="EMBL" id="UINC01158754">
    <property type="protein sequence ID" value="SVD56462.1"/>
    <property type="molecule type" value="Genomic_DNA"/>
</dbReference>
<reference evidence="2" key="1">
    <citation type="submission" date="2018-05" db="EMBL/GenBank/DDBJ databases">
        <authorList>
            <person name="Lanie J.A."/>
            <person name="Ng W.-L."/>
            <person name="Kazmierczak K.M."/>
            <person name="Andrzejewski T.M."/>
            <person name="Davidsen T.M."/>
            <person name="Wayne K.J."/>
            <person name="Tettelin H."/>
            <person name="Glass J.I."/>
            <person name="Rusch D."/>
            <person name="Podicherti R."/>
            <person name="Tsui H.-C.T."/>
            <person name="Winkler M.E."/>
        </authorList>
    </citation>
    <scope>NUCLEOTIDE SEQUENCE</scope>
</reference>
<dbReference type="PROSITE" id="PS51385">
    <property type="entry name" value="YJEF_N"/>
    <property type="match status" value="1"/>
</dbReference>
<accession>A0A382WCE8</accession>
<dbReference type="PANTHER" id="PTHR13612:SF0">
    <property type="entry name" value="ENHANCER OF MRNA-DECAPPING PROTEIN 3"/>
    <property type="match status" value="1"/>
</dbReference>
<dbReference type="HAMAP" id="MF_01966">
    <property type="entry name" value="NADHX_epimerase"/>
    <property type="match status" value="1"/>
</dbReference>
<dbReference type="SUPFAM" id="SSF64153">
    <property type="entry name" value="YjeF N-terminal domain-like"/>
    <property type="match status" value="1"/>
</dbReference>
<dbReference type="AlphaFoldDB" id="A0A382WCE8"/>
<dbReference type="GO" id="GO:0003729">
    <property type="term" value="F:mRNA binding"/>
    <property type="evidence" value="ECO:0007669"/>
    <property type="project" value="TreeGrafter"/>
</dbReference>
<dbReference type="GO" id="GO:0033962">
    <property type="term" value="P:P-body assembly"/>
    <property type="evidence" value="ECO:0007669"/>
    <property type="project" value="TreeGrafter"/>
</dbReference>
<dbReference type="Gene3D" id="3.40.50.10260">
    <property type="entry name" value="YjeF N-terminal domain"/>
    <property type="match status" value="1"/>
</dbReference>
<feature type="domain" description="YjeF N-terminal" evidence="1">
    <location>
        <begin position="9"/>
        <end position="222"/>
    </location>
</feature>
<dbReference type="PANTHER" id="PTHR13612">
    <property type="entry name" value="ENHANCER OF MRNA-DECAPPING PROTEIN 3"/>
    <property type="match status" value="1"/>
</dbReference>